<dbReference type="PANTHER" id="PTHR12128:SF66">
    <property type="entry name" value="4-HYDROXY-2-OXOGLUTARATE ALDOLASE, MITOCHONDRIAL"/>
    <property type="match status" value="1"/>
</dbReference>
<feature type="binding site" evidence="5">
    <location>
        <position position="213"/>
    </location>
    <ligand>
        <name>pyruvate</name>
        <dbReference type="ChEBI" id="CHEBI:15361"/>
    </ligand>
</feature>
<proteinExistence type="inferred from homology"/>
<accession>Z9JW34</accession>
<dbReference type="PRINTS" id="PR00146">
    <property type="entry name" value="DHPICSNTHASE"/>
</dbReference>
<comment type="similarity">
    <text evidence="1 3">Belongs to the DapA family.</text>
</comment>
<protein>
    <submittedName>
        <fullName evidence="6">Glucose dehydrogenase</fullName>
    </submittedName>
</protein>
<dbReference type="OrthoDB" id="3175637at2"/>
<dbReference type="InterPro" id="IPR013785">
    <property type="entry name" value="Aldolase_TIM"/>
</dbReference>
<dbReference type="RefSeq" id="WP_038370963.1">
    <property type="nucleotide sequence ID" value="NZ_KK069989.1"/>
</dbReference>
<dbReference type="STRING" id="396014.BF93_12525"/>
<dbReference type="HOGENOM" id="CLU_049343_5_1_11"/>
<evidence type="ECO:0000256" key="2">
    <source>
        <dbReference type="ARBA" id="ARBA00023239"/>
    </source>
</evidence>
<evidence type="ECO:0000256" key="5">
    <source>
        <dbReference type="PIRSR" id="PIRSR001365-2"/>
    </source>
</evidence>
<dbReference type="InterPro" id="IPR002220">
    <property type="entry name" value="DapA-like"/>
</dbReference>
<dbReference type="SUPFAM" id="SSF51569">
    <property type="entry name" value="Aldolase"/>
    <property type="match status" value="1"/>
</dbReference>
<dbReference type="GO" id="GO:0008840">
    <property type="term" value="F:4-hydroxy-tetrahydrodipicolinate synthase activity"/>
    <property type="evidence" value="ECO:0007669"/>
    <property type="project" value="TreeGrafter"/>
</dbReference>
<sequence length="319" mass="32712">MTTDLGTGVIIPAITPLDEAGEVDAESLRGLLDHLLGHGAHGVFVLGTCGEFGFLTDAQREQVVATTVEHVAGRVPVLVGVSDTGTARAIAQARRLLPLGADAAVATVPFFAETGEAEIAEHFRRLKEAIGPVPLFAYENPPRVNGTSIPVPLVLDLAAEGVLAGIKDSSGDTDRLVRTLAGRDARGLSGFRVLSGSEVEAAAALRAGADGLVPGLGNVDPAGYVELMGTARTDPSGSDALQERLRSLFAMVAIPTIAPMGGSSRALGAFKAAARLLGVIAQDRCAVPSVLYRDADRDRVAALLAAHGPVPAAARTVSP</sequence>
<dbReference type="eggNOG" id="COG0329">
    <property type="taxonomic scope" value="Bacteria"/>
</dbReference>
<dbReference type="SMART" id="SM01130">
    <property type="entry name" value="DHDPS"/>
    <property type="match status" value="1"/>
</dbReference>
<name>Z9JW34_9MICO</name>
<dbReference type="AlphaFoldDB" id="Z9JW34"/>
<dbReference type="Pfam" id="PF00701">
    <property type="entry name" value="DHDPS"/>
    <property type="match status" value="1"/>
</dbReference>
<feature type="active site" description="Proton donor/acceptor" evidence="4">
    <location>
        <position position="138"/>
    </location>
</feature>
<dbReference type="Proteomes" id="UP000023067">
    <property type="component" value="Unassembled WGS sequence"/>
</dbReference>
<evidence type="ECO:0000256" key="3">
    <source>
        <dbReference type="PIRNR" id="PIRNR001365"/>
    </source>
</evidence>
<dbReference type="CDD" id="cd00408">
    <property type="entry name" value="DHDPS-like"/>
    <property type="match status" value="1"/>
</dbReference>
<dbReference type="PANTHER" id="PTHR12128">
    <property type="entry name" value="DIHYDRODIPICOLINATE SYNTHASE"/>
    <property type="match status" value="1"/>
</dbReference>
<feature type="active site" description="Schiff-base intermediate with substrate" evidence="4">
    <location>
        <position position="167"/>
    </location>
</feature>
<gene>
    <name evidence="6" type="ORF">BF93_12525</name>
</gene>
<organism evidence="6 7">
    <name type="scientific">Brachybacterium phenoliresistens</name>
    <dbReference type="NCBI Taxonomy" id="396014"/>
    <lineage>
        <taxon>Bacteria</taxon>
        <taxon>Bacillati</taxon>
        <taxon>Actinomycetota</taxon>
        <taxon>Actinomycetes</taxon>
        <taxon>Micrococcales</taxon>
        <taxon>Dermabacteraceae</taxon>
        <taxon>Brachybacterium</taxon>
    </lineage>
</organism>
<reference evidence="6 7" key="1">
    <citation type="submission" date="2014-02" db="EMBL/GenBank/DDBJ databases">
        <title>Genome sequence of Brachybacterium phenoliresistens strain W13A50.</title>
        <authorList>
            <person name="Wang X."/>
        </authorList>
    </citation>
    <scope>NUCLEOTIDE SEQUENCE [LARGE SCALE GENOMIC DNA]</scope>
    <source>
        <strain evidence="6 7">W13A50</strain>
    </source>
</reference>
<dbReference type="Gene3D" id="3.20.20.70">
    <property type="entry name" value="Aldolase class I"/>
    <property type="match status" value="1"/>
</dbReference>
<evidence type="ECO:0000256" key="1">
    <source>
        <dbReference type="ARBA" id="ARBA00007592"/>
    </source>
</evidence>
<evidence type="ECO:0000256" key="4">
    <source>
        <dbReference type="PIRSR" id="PIRSR001365-1"/>
    </source>
</evidence>
<keyword evidence="2 3" id="KW-0456">Lyase</keyword>
<dbReference type="PATRIC" id="fig|396014.3.peg.1012"/>
<evidence type="ECO:0000313" key="6">
    <source>
        <dbReference type="EMBL" id="EWS82414.1"/>
    </source>
</evidence>
<evidence type="ECO:0000313" key="7">
    <source>
        <dbReference type="Proteomes" id="UP000023067"/>
    </source>
</evidence>
<comment type="caution">
    <text evidence="6">The sequence shown here is derived from an EMBL/GenBank/DDBJ whole genome shotgun (WGS) entry which is preliminary data.</text>
</comment>
<keyword evidence="7" id="KW-1185">Reference proteome</keyword>
<dbReference type="PIRSF" id="PIRSF001365">
    <property type="entry name" value="DHDPS"/>
    <property type="match status" value="1"/>
</dbReference>
<dbReference type="EMBL" id="JDYK01000003">
    <property type="protein sequence ID" value="EWS82414.1"/>
    <property type="molecule type" value="Genomic_DNA"/>
</dbReference>